<gene>
    <name evidence="12" type="ORF">JYK14_17055</name>
</gene>
<comment type="caution">
    <text evidence="12">The sequence shown here is derived from an EMBL/GenBank/DDBJ whole genome shotgun (WGS) entry which is preliminary data.</text>
</comment>
<evidence type="ECO:0000313" key="12">
    <source>
        <dbReference type="EMBL" id="MCO6417859.1"/>
    </source>
</evidence>
<keyword evidence="6" id="KW-0472">Membrane</keyword>
<comment type="similarity">
    <text evidence="2">Belongs to the membrane fusion protein (MFP) (TC 8.A.1) family.</text>
</comment>
<dbReference type="Pfam" id="PF25944">
    <property type="entry name" value="Beta-barrel_RND"/>
    <property type="match status" value="1"/>
</dbReference>
<dbReference type="Pfam" id="PF25917">
    <property type="entry name" value="BSH_RND"/>
    <property type="match status" value="1"/>
</dbReference>
<protein>
    <submittedName>
        <fullName evidence="12">Efflux RND transporter periplasmic adaptor subunit</fullName>
    </submittedName>
</protein>
<evidence type="ECO:0000259" key="8">
    <source>
        <dbReference type="Pfam" id="PF25876"/>
    </source>
</evidence>
<comment type="subcellular location">
    <subcellularLocation>
        <location evidence="1">Cell membrane</location>
    </subcellularLocation>
</comment>
<dbReference type="Gene3D" id="1.10.287.470">
    <property type="entry name" value="Helix hairpin bin"/>
    <property type="match status" value="1"/>
</dbReference>
<dbReference type="NCBIfam" id="TIGR01730">
    <property type="entry name" value="RND_mfp"/>
    <property type="match status" value="1"/>
</dbReference>
<dbReference type="Gene3D" id="2.40.30.170">
    <property type="match status" value="1"/>
</dbReference>
<dbReference type="Pfam" id="PF25967">
    <property type="entry name" value="RND-MFP_C"/>
    <property type="match status" value="1"/>
</dbReference>
<evidence type="ECO:0000256" key="7">
    <source>
        <dbReference type="SAM" id="MobiDB-lite"/>
    </source>
</evidence>
<dbReference type="InterPro" id="IPR006143">
    <property type="entry name" value="RND_pump_MFP"/>
</dbReference>
<evidence type="ECO:0000256" key="3">
    <source>
        <dbReference type="ARBA" id="ARBA00022448"/>
    </source>
</evidence>
<feature type="domain" description="Multidrug resistance protein MdtA-like C-terminal permuted SH3" evidence="11">
    <location>
        <begin position="312"/>
        <end position="369"/>
    </location>
</feature>
<reference evidence="12 13" key="1">
    <citation type="submission" date="2021-12" db="EMBL/GenBank/DDBJ databases">
        <title>Siccirubricoccus leaddurans sp. nov., a high concentration Zn2+ tolerance bacterium.</title>
        <authorList>
            <person name="Cao Y."/>
        </authorList>
    </citation>
    <scope>NUCLEOTIDE SEQUENCE [LARGE SCALE GENOMIC DNA]</scope>
    <source>
        <strain evidence="12 13">KC 17139</strain>
    </source>
</reference>
<keyword evidence="4" id="KW-1003">Cell membrane</keyword>
<dbReference type="Pfam" id="PF25876">
    <property type="entry name" value="HH_MFP_RND"/>
    <property type="match status" value="1"/>
</dbReference>
<dbReference type="InterPro" id="IPR058624">
    <property type="entry name" value="MdtA-like_HH"/>
</dbReference>
<sequence length="407" mass="42844">MRRLLLILLTLGLLGGAGAGGWYWWQQRQPAQPGTTAAAGSVLRRPGGPGNIPVPVTAAAARVQDLPILLEAIGTVQALNTITVRAQVDGQLLEIAFTEGQMVKQGDVLARIDPRPYQAALDQAVAKKAQDEALLANARVDLQRYAQLAANAGVSRQQQDTQRATVAQYEAMVASDQAAIDAARTQLSFTTIRSPIEGRVGLRLVDPGNLVRSGDATGIVTVSQLQPIAVTFTLPQQEVGRVLDALGRGKVPVTALRPGGTAEGELLTLDNAVDPQTGTIKLKAVFPNEDGKLWPGAFVNVRLRIETLPRVTTIPLVAVQRGPEGSFAYVVKPDSTVEQRMLRLGVLTANDAVVLSGVAPGDRVVTSGGLRLSAGATVAVSEDGGPVAPDPVPGQRRLRPRQAADAR</sequence>
<dbReference type="InterPro" id="IPR058625">
    <property type="entry name" value="MdtA-like_BSH"/>
</dbReference>
<evidence type="ECO:0000256" key="2">
    <source>
        <dbReference type="ARBA" id="ARBA00009477"/>
    </source>
</evidence>
<keyword evidence="3" id="KW-0813">Transport</keyword>
<dbReference type="Gene3D" id="2.40.50.100">
    <property type="match status" value="1"/>
</dbReference>
<dbReference type="Proteomes" id="UP001523392">
    <property type="component" value="Unassembled WGS sequence"/>
</dbReference>
<evidence type="ECO:0000256" key="1">
    <source>
        <dbReference type="ARBA" id="ARBA00004236"/>
    </source>
</evidence>
<evidence type="ECO:0000259" key="9">
    <source>
        <dbReference type="Pfam" id="PF25917"/>
    </source>
</evidence>
<dbReference type="RefSeq" id="WP_252954492.1">
    <property type="nucleotide sequence ID" value="NZ_JAFIRR010000106.1"/>
</dbReference>
<organism evidence="12 13">
    <name type="scientific">Siccirubricoccus soli</name>
    <dbReference type="NCBI Taxonomy" id="2899147"/>
    <lineage>
        <taxon>Bacteria</taxon>
        <taxon>Pseudomonadati</taxon>
        <taxon>Pseudomonadota</taxon>
        <taxon>Alphaproteobacteria</taxon>
        <taxon>Acetobacterales</taxon>
        <taxon>Roseomonadaceae</taxon>
        <taxon>Siccirubricoccus</taxon>
    </lineage>
</organism>
<dbReference type="SUPFAM" id="SSF111369">
    <property type="entry name" value="HlyD-like secretion proteins"/>
    <property type="match status" value="1"/>
</dbReference>
<dbReference type="EMBL" id="JAFIRR010000106">
    <property type="protein sequence ID" value="MCO6417859.1"/>
    <property type="molecule type" value="Genomic_DNA"/>
</dbReference>
<dbReference type="InterPro" id="IPR058626">
    <property type="entry name" value="MdtA-like_b-barrel"/>
</dbReference>
<evidence type="ECO:0000259" key="10">
    <source>
        <dbReference type="Pfam" id="PF25944"/>
    </source>
</evidence>
<evidence type="ECO:0000256" key="6">
    <source>
        <dbReference type="ARBA" id="ARBA00023136"/>
    </source>
</evidence>
<evidence type="ECO:0000313" key="13">
    <source>
        <dbReference type="Proteomes" id="UP001523392"/>
    </source>
</evidence>
<dbReference type="PANTHER" id="PTHR30469">
    <property type="entry name" value="MULTIDRUG RESISTANCE PROTEIN MDTA"/>
    <property type="match status" value="1"/>
</dbReference>
<proteinExistence type="inferred from homology"/>
<evidence type="ECO:0000256" key="5">
    <source>
        <dbReference type="ARBA" id="ARBA00022519"/>
    </source>
</evidence>
<feature type="domain" description="Multidrug resistance protein MdtA-like barrel-sandwich hybrid" evidence="9">
    <location>
        <begin position="80"/>
        <end position="222"/>
    </location>
</feature>
<feature type="domain" description="Multidrug resistance protein MdtA-like beta-barrel" evidence="10">
    <location>
        <begin position="227"/>
        <end position="305"/>
    </location>
</feature>
<evidence type="ECO:0000256" key="4">
    <source>
        <dbReference type="ARBA" id="ARBA00022475"/>
    </source>
</evidence>
<keyword evidence="5" id="KW-0997">Cell inner membrane</keyword>
<dbReference type="PANTHER" id="PTHR30469:SF12">
    <property type="entry name" value="MULTIDRUG RESISTANCE PROTEIN MDTA"/>
    <property type="match status" value="1"/>
</dbReference>
<feature type="region of interest" description="Disordered" evidence="7">
    <location>
        <begin position="380"/>
        <end position="407"/>
    </location>
</feature>
<name>A0ABT1D7L0_9PROT</name>
<keyword evidence="13" id="KW-1185">Reference proteome</keyword>
<evidence type="ECO:0000259" key="11">
    <source>
        <dbReference type="Pfam" id="PF25967"/>
    </source>
</evidence>
<dbReference type="Gene3D" id="2.40.420.20">
    <property type="match status" value="1"/>
</dbReference>
<feature type="domain" description="Multidrug resistance protein MdtA-like alpha-helical hairpin" evidence="8">
    <location>
        <begin position="121"/>
        <end position="190"/>
    </location>
</feature>
<accession>A0ABT1D7L0</accession>
<dbReference type="InterPro" id="IPR058627">
    <property type="entry name" value="MdtA-like_C"/>
</dbReference>